<dbReference type="STRING" id="486041.B0D6M4"/>
<dbReference type="RefSeq" id="XP_001879597.1">
    <property type="nucleotide sequence ID" value="XM_001879562.1"/>
</dbReference>
<dbReference type="InterPro" id="IPR027417">
    <property type="entry name" value="P-loop_NTPase"/>
</dbReference>
<dbReference type="PANTHER" id="PTHR33129:SF1">
    <property type="entry name" value="ATP-BINDING PROTEIN"/>
    <property type="match status" value="1"/>
</dbReference>
<accession>B0D6M4</accession>
<protein>
    <submittedName>
        <fullName evidence="1">Predicted protein</fullName>
    </submittedName>
</protein>
<dbReference type="Proteomes" id="UP000001194">
    <property type="component" value="Unassembled WGS sequence"/>
</dbReference>
<dbReference type="InterPro" id="IPR052980">
    <property type="entry name" value="Crinkler_effector"/>
</dbReference>
<keyword evidence="2" id="KW-1185">Reference proteome</keyword>
<sequence length="373" mass="42347">MGFGRHTPWQDIKRDWYGEKEQSVSPSLSLPLLELEPPTILVRDCYVTTFDRIWAKAFQSEGKNGTILSGQPGTGKTLFLYYLLVRLLQQKQKVLFSPDGEVLYLFNDDHVYESSTSEIKTSRHLPKSKSTSKIFLWSLFDIEEAMEPKGFLTRRPCLPVQATSPDPSQYKTWREERYPLLTALPLWTDKELLAGLPFQDEYPALMEALQANTLEELDLQLSRFSGVFEVLQEYQEDEKLLPPAQALTLLLENAIHHFGHSARDVYMGLFDYRRSLNLHKGAFHITYEKLREAVAALAHGETPYSISDLILSVSPAFSGALDDVSWKVDFKSDWVAKCVDEQLGAVEDTTTYQQVDLLQGIPGAACIVGRFLS</sequence>
<dbReference type="HOGENOM" id="CLU_741996_0_0_1"/>
<dbReference type="Gene3D" id="3.40.50.300">
    <property type="entry name" value="P-loop containing nucleotide triphosphate hydrolases"/>
    <property type="match status" value="1"/>
</dbReference>
<dbReference type="KEGG" id="lbc:LACBIDRAFT_318388"/>
<evidence type="ECO:0000313" key="2">
    <source>
        <dbReference type="Proteomes" id="UP000001194"/>
    </source>
</evidence>
<dbReference type="AlphaFoldDB" id="B0D6M4"/>
<organism evidence="2">
    <name type="scientific">Laccaria bicolor (strain S238N-H82 / ATCC MYA-4686)</name>
    <name type="common">Bicoloured deceiver</name>
    <name type="synonym">Laccaria laccata var. bicolor</name>
    <dbReference type="NCBI Taxonomy" id="486041"/>
    <lineage>
        <taxon>Eukaryota</taxon>
        <taxon>Fungi</taxon>
        <taxon>Dikarya</taxon>
        <taxon>Basidiomycota</taxon>
        <taxon>Agaricomycotina</taxon>
        <taxon>Agaricomycetes</taxon>
        <taxon>Agaricomycetidae</taxon>
        <taxon>Agaricales</taxon>
        <taxon>Agaricineae</taxon>
        <taxon>Hydnangiaceae</taxon>
        <taxon>Laccaria</taxon>
    </lineage>
</organism>
<dbReference type="InParanoid" id="B0D6M4"/>
<name>B0D6M4_LACBS</name>
<reference evidence="1 2" key="1">
    <citation type="journal article" date="2008" name="Nature">
        <title>The genome of Laccaria bicolor provides insights into mycorrhizal symbiosis.</title>
        <authorList>
            <person name="Martin F."/>
            <person name="Aerts A."/>
            <person name="Ahren D."/>
            <person name="Brun A."/>
            <person name="Danchin E.G.J."/>
            <person name="Duchaussoy F."/>
            <person name="Gibon J."/>
            <person name="Kohler A."/>
            <person name="Lindquist E."/>
            <person name="Pereda V."/>
            <person name="Salamov A."/>
            <person name="Shapiro H.J."/>
            <person name="Wuyts J."/>
            <person name="Blaudez D."/>
            <person name="Buee M."/>
            <person name="Brokstein P."/>
            <person name="Canbaeck B."/>
            <person name="Cohen D."/>
            <person name="Courty P.E."/>
            <person name="Coutinho P.M."/>
            <person name="Delaruelle C."/>
            <person name="Detter J.C."/>
            <person name="Deveau A."/>
            <person name="DiFazio S."/>
            <person name="Duplessis S."/>
            <person name="Fraissinet-Tachet L."/>
            <person name="Lucic E."/>
            <person name="Frey-Klett P."/>
            <person name="Fourrey C."/>
            <person name="Feussner I."/>
            <person name="Gay G."/>
            <person name="Grimwood J."/>
            <person name="Hoegger P.J."/>
            <person name="Jain P."/>
            <person name="Kilaru S."/>
            <person name="Labbe J."/>
            <person name="Lin Y.C."/>
            <person name="Legue V."/>
            <person name="Le Tacon F."/>
            <person name="Marmeisse R."/>
            <person name="Melayah D."/>
            <person name="Montanini B."/>
            <person name="Muratet M."/>
            <person name="Nehls U."/>
            <person name="Niculita-Hirzel H."/>
            <person name="Oudot-Le Secq M.P."/>
            <person name="Peter M."/>
            <person name="Quesneville H."/>
            <person name="Rajashekar B."/>
            <person name="Reich M."/>
            <person name="Rouhier N."/>
            <person name="Schmutz J."/>
            <person name="Yin T."/>
            <person name="Chalot M."/>
            <person name="Henrissat B."/>
            <person name="Kuees U."/>
            <person name="Lucas S."/>
            <person name="Van de Peer Y."/>
            <person name="Podila G.K."/>
            <person name="Polle A."/>
            <person name="Pukkila P.J."/>
            <person name="Richardson P.M."/>
            <person name="Rouze P."/>
            <person name="Sanders I.R."/>
            <person name="Stajich J.E."/>
            <person name="Tunlid A."/>
            <person name="Tuskan G."/>
            <person name="Grigoriev I.V."/>
        </authorList>
    </citation>
    <scope>NUCLEOTIDE SEQUENCE [LARGE SCALE GENOMIC DNA]</scope>
    <source>
        <strain evidence="2">S238N-H82 / ATCC MYA-4686</strain>
    </source>
</reference>
<dbReference type="PANTHER" id="PTHR33129">
    <property type="entry name" value="PROTEIN KINASE DOMAIN-CONTAINING PROTEIN-RELATED"/>
    <property type="match status" value="1"/>
</dbReference>
<dbReference type="SUPFAM" id="SSF52540">
    <property type="entry name" value="P-loop containing nucleoside triphosphate hydrolases"/>
    <property type="match status" value="1"/>
</dbReference>
<dbReference type="GeneID" id="6074958"/>
<dbReference type="EMBL" id="DS547098">
    <property type="protein sequence ID" value="EDR10212.1"/>
    <property type="molecule type" value="Genomic_DNA"/>
</dbReference>
<dbReference type="OrthoDB" id="2340858at2759"/>
<evidence type="ECO:0000313" key="1">
    <source>
        <dbReference type="EMBL" id="EDR10212.1"/>
    </source>
</evidence>
<proteinExistence type="predicted"/>
<gene>
    <name evidence="1" type="ORF">LACBIDRAFT_318388</name>
</gene>